<dbReference type="InterPro" id="IPR050079">
    <property type="entry name" value="DEAD_box_RNA_helicase"/>
</dbReference>
<feature type="short sequence motif" description="Q motif" evidence="10">
    <location>
        <begin position="115"/>
        <end position="143"/>
    </location>
</feature>
<feature type="domain" description="Helicase C-terminal" evidence="14">
    <location>
        <begin position="328"/>
        <end position="489"/>
    </location>
</feature>
<reference evidence="17" key="1">
    <citation type="submission" date="2025-08" db="UniProtKB">
        <authorList>
            <consortium name="RefSeq"/>
        </authorList>
    </citation>
    <scope>IDENTIFICATION</scope>
    <source>
        <tissue evidence="17">Whole Larva</tissue>
    </source>
</reference>
<dbReference type="EC" id="3.6.4.13" evidence="1"/>
<organism evidence="16 17">
    <name type="scientific">Nicrophorus vespilloides</name>
    <name type="common">Boreal carrion beetle</name>
    <dbReference type="NCBI Taxonomy" id="110193"/>
    <lineage>
        <taxon>Eukaryota</taxon>
        <taxon>Metazoa</taxon>
        <taxon>Ecdysozoa</taxon>
        <taxon>Arthropoda</taxon>
        <taxon>Hexapoda</taxon>
        <taxon>Insecta</taxon>
        <taxon>Pterygota</taxon>
        <taxon>Neoptera</taxon>
        <taxon>Endopterygota</taxon>
        <taxon>Coleoptera</taxon>
        <taxon>Polyphaga</taxon>
        <taxon>Staphyliniformia</taxon>
        <taxon>Silphidae</taxon>
        <taxon>Nicrophorinae</taxon>
        <taxon>Nicrophorus</taxon>
    </lineage>
</organism>
<keyword evidence="4 11" id="KW-0347">Helicase</keyword>
<dbReference type="PANTHER" id="PTHR47959">
    <property type="entry name" value="ATP-DEPENDENT RNA HELICASE RHLE-RELATED"/>
    <property type="match status" value="1"/>
</dbReference>
<dbReference type="GO" id="GO:0004386">
    <property type="term" value="F:helicase activity"/>
    <property type="evidence" value="ECO:0007669"/>
    <property type="project" value="UniProtKB-KW"/>
</dbReference>
<dbReference type="InterPro" id="IPR014001">
    <property type="entry name" value="Helicase_ATP-bd"/>
</dbReference>
<feature type="domain" description="Helicase ATP-binding" evidence="13">
    <location>
        <begin position="146"/>
        <end position="317"/>
    </location>
</feature>
<evidence type="ECO:0000259" key="15">
    <source>
        <dbReference type="PROSITE" id="PS51195"/>
    </source>
</evidence>
<dbReference type="Pfam" id="PF00270">
    <property type="entry name" value="DEAD"/>
    <property type="match status" value="1"/>
</dbReference>
<evidence type="ECO:0000256" key="11">
    <source>
        <dbReference type="RuleBase" id="RU000492"/>
    </source>
</evidence>
<dbReference type="PROSITE" id="PS51195">
    <property type="entry name" value="Q_MOTIF"/>
    <property type="match status" value="1"/>
</dbReference>
<protein>
    <recommendedName>
        <fullName evidence="8">Probable ATP-dependent RNA helicase DDX52</fullName>
        <ecNumber evidence="1">3.6.4.13</ecNumber>
    </recommendedName>
</protein>
<dbReference type="SMART" id="SM00490">
    <property type="entry name" value="HELICc"/>
    <property type="match status" value="1"/>
</dbReference>
<feature type="domain" description="DEAD-box RNA helicase Q" evidence="15">
    <location>
        <begin position="115"/>
        <end position="143"/>
    </location>
</feature>
<name>A0ABM1NES0_NICVS</name>
<feature type="region of interest" description="Disordered" evidence="12">
    <location>
        <begin position="528"/>
        <end position="594"/>
    </location>
</feature>
<evidence type="ECO:0000256" key="4">
    <source>
        <dbReference type="ARBA" id="ARBA00022806"/>
    </source>
</evidence>
<dbReference type="Pfam" id="PF00271">
    <property type="entry name" value="Helicase_C"/>
    <property type="match status" value="1"/>
</dbReference>
<dbReference type="CDD" id="cd17957">
    <property type="entry name" value="DEADc_DDX52"/>
    <property type="match status" value="1"/>
</dbReference>
<dbReference type="PROSITE" id="PS51194">
    <property type="entry name" value="HELICASE_CTER"/>
    <property type="match status" value="1"/>
</dbReference>
<dbReference type="CDD" id="cd18787">
    <property type="entry name" value="SF2_C_DEAD"/>
    <property type="match status" value="1"/>
</dbReference>
<evidence type="ECO:0000256" key="10">
    <source>
        <dbReference type="PROSITE-ProRule" id="PRU00552"/>
    </source>
</evidence>
<evidence type="ECO:0000256" key="12">
    <source>
        <dbReference type="SAM" id="MobiDB-lite"/>
    </source>
</evidence>
<evidence type="ECO:0000259" key="14">
    <source>
        <dbReference type="PROSITE" id="PS51194"/>
    </source>
</evidence>
<dbReference type="SMART" id="SM00487">
    <property type="entry name" value="DEXDc"/>
    <property type="match status" value="1"/>
</dbReference>
<feature type="compositionally biased region" description="Basic residues" evidence="12">
    <location>
        <begin position="562"/>
        <end position="594"/>
    </location>
</feature>
<evidence type="ECO:0000256" key="7">
    <source>
        <dbReference type="ARBA" id="ARBA00024355"/>
    </source>
</evidence>
<dbReference type="Proteomes" id="UP000695000">
    <property type="component" value="Unplaced"/>
</dbReference>
<dbReference type="InterPro" id="IPR027417">
    <property type="entry name" value="P-loop_NTPase"/>
</dbReference>
<accession>A0ABM1NES0</accession>
<dbReference type="RefSeq" id="XP_017785320.1">
    <property type="nucleotide sequence ID" value="XM_017929831.1"/>
</dbReference>
<keyword evidence="5 11" id="KW-0067">ATP-binding</keyword>
<comment type="similarity">
    <text evidence="7">Belongs to the DEAD box helicase family. DDX52/ROK1 subfamily.</text>
</comment>
<evidence type="ECO:0000256" key="9">
    <source>
        <dbReference type="ARBA" id="ARBA00047984"/>
    </source>
</evidence>
<dbReference type="InterPro" id="IPR000629">
    <property type="entry name" value="RNA-helicase_DEAD-box_CS"/>
</dbReference>
<dbReference type="InterPro" id="IPR001650">
    <property type="entry name" value="Helicase_C-like"/>
</dbReference>
<dbReference type="PANTHER" id="PTHR47959:SF15">
    <property type="entry name" value="RNA HELICASE"/>
    <property type="match status" value="1"/>
</dbReference>
<dbReference type="InterPro" id="IPR044764">
    <property type="entry name" value="DDX52/Rok1_DEADc"/>
</dbReference>
<dbReference type="InterPro" id="IPR011545">
    <property type="entry name" value="DEAD/DEAH_box_helicase_dom"/>
</dbReference>
<evidence type="ECO:0000256" key="1">
    <source>
        <dbReference type="ARBA" id="ARBA00012552"/>
    </source>
</evidence>
<evidence type="ECO:0000259" key="13">
    <source>
        <dbReference type="PROSITE" id="PS51192"/>
    </source>
</evidence>
<dbReference type="InterPro" id="IPR014014">
    <property type="entry name" value="RNA_helicase_DEAD_Q_motif"/>
</dbReference>
<dbReference type="GeneID" id="108568630"/>
<evidence type="ECO:0000256" key="2">
    <source>
        <dbReference type="ARBA" id="ARBA00022741"/>
    </source>
</evidence>
<keyword evidence="3 11" id="KW-0378">Hydrolase</keyword>
<feature type="compositionally biased region" description="Basic and acidic residues" evidence="12">
    <location>
        <begin position="534"/>
        <end position="561"/>
    </location>
</feature>
<dbReference type="Gene3D" id="3.40.50.300">
    <property type="entry name" value="P-loop containing nucleotide triphosphate hydrolases"/>
    <property type="match status" value="2"/>
</dbReference>
<evidence type="ECO:0000256" key="6">
    <source>
        <dbReference type="ARBA" id="ARBA00022884"/>
    </source>
</evidence>
<gene>
    <name evidence="17" type="primary">LOC108568630</name>
</gene>
<keyword evidence="16" id="KW-1185">Reference proteome</keyword>
<keyword evidence="2 11" id="KW-0547">Nucleotide-binding</keyword>
<evidence type="ECO:0000256" key="8">
    <source>
        <dbReference type="ARBA" id="ARBA00044533"/>
    </source>
</evidence>
<dbReference type="PROSITE" id="PS00039">
    <property type="entry name" value="DEAD_ATP_HELICASE"/>
    <property type="match status" value="1"/>
</dbReference>
<comment type="catalytic activity">
    <reaction evidence="9">
        <text>ATP + H2O = ADP + phosphate + H(+)</text>
        <dbReference type="Rhea" id="RHEA:13065"/>
        <dbReference type="ChEBI" id="CHEBI:15377"/>
        <dbReference type="ChEBI" id="CHEBI:15378"/>
        <dbReference type="ChEBI" id="CHEBI:30616"/>
        <dbReference type="ChEBI" id="CHEBI:43474"/>
        <dbReference type="ChEBI" id="CHEBI:456216"/>
        <dbReference type="EC" id="3.6.4.13"/>
    </reaction>
</comment>
<dbReference type="PROSITE" id="PS51192">
    <property type="entry name" value="HELICASE_ATP_BIND_1"/>
    <property type="match status" value="1"/>
</dbReference>
<sequence>MDAEDIFKKFSRGAKFTKRKLPKVSLQPLKVDKEVTIPIKQEYKEILKEDSENEDTTLTLLGNMTTTQTKGKKRKATSVLEAERKSKLLVQESENQFRNELQISVHGKDIPAAAKSFEDLDINQDLKKNFEKCGYKEPTPVQKQAIPIMLKNRQILGCAPTGSGKTAAFLVPIIETLKGPEKVGVRALILSPTRELAKQTVNECMRLSEGRSLRVQLITKATEDKFKKCDILVTTPNRLCYLLKSDPPAISLSFVEWVVVDEADKFFEEVGRSFKDQLDEILMACTNSNRKIAMFSATYTPAVAKWSLKNMDGVIRMLVGAKNSATDLVDQKLLFVGSEAGKMIEFRNMIHKGFTPPVLVFVQSKERAKQLFSELVYDGINVDAIHADRTETQRQNTVRSFREGKIWVLICTELMARGIDFKGVNLVINYDFPPSSISYVHRVGRAGRAGRKGEAVTYFTLDDTVNLKSIAHVIKQSGCEIPDYMNKLKKHKKNEKKMLMRRAPNRDDILTMPYDDRLRIDRKMGKERMKHTLKHVEAKEKKEHEKEEAMKAKKKNGDGEKKKHAKKPEHNKKPMKKVRDRNLTKKKKFTKKGK</sequence>
<evidence type="ECO:0000256" key="5">
    <source>
        <dbReference type="ARBA" id="ARBA00022840"/>
    </source>
</evidence>
<dbReference type="SUPFAM" id="SSF52540">
    <property type="entry name" value="P-loop containing nucleoside triphosphate hydrolases"/>
    <property type="match status" value="1"/>
</dbReference>
<evidence type="ECO:0000313" key="16">
    <source>
        <dbReference type="Proteomes" id="UP000695000"/>
    </source>
</evidence>
<evidence type="ECO:0000313" key="17">
    <source>
        <dbReference type="RefSeq" id="XP_017785320.1"/>
    </source>
</evidence>
<proteinExistence type="inferred from homology"/>
<evidence type="ECO:0000256" key="3">
    <source>
        <dbReference type="ARBA" id="ARBA00022801"/>
    </source>
</evidence>
<keyword evidence="6" id="KW-0694">RNA-binding</keyword>